<dbReference type="EMBL" id="JARBJD010000176">
    <property type="protein sequence ID" value="KAK2948445.1"/>
    <property type="molecule type" value="Genomic_DNA"/>
</dbReference>
<dbReference type="Proteomes" id="UP001281761">
    <property type="component" value="Unassembled WGS sequence"/>
</dbReference>
<comment type="caution">
    <text evidence="3">The sequence shown here is derived from an EMBL/GenBank/DDBJ whole genome shotgun (WGS) entry which is preliminary data.</text>
</comment>
<evidence type="ECO:0000256" key="1">
    <source>
        <dbReference type="SAM" id="MobiDB-lite"/>
    </source>
</evidence>
<name>A0ABQ9XDY6_9EUKA</name>
<sequence>MSSSPLDDIAQFEQNLQRLGVRTTTNSKKTESLLNGTPTENLQKIQQQVKETQSPNHNQTTLFLRTLKDKQVDGTQSRIEKEKRQAKQENDERQSQQNAKFASLGDELLIELLKLQIDRRTSEKTAMQKEQKKQQSELKRLTDQEAFQRRRDAEYQKAMKKFLTPTHPMELEDRRARAMIEYDRILDRKAETFSKHYDFCLPISHQLVDLAVEMSEYCGCNGVEFPPESVVSEALLKFRKGEEISISNFFD</sequence>
<dbReference type="Pfam" id="PF22946">
    <property type="entry name" value="SPEF2_D5"/>
    <property type="match status" value="1"/>
</dbReference>
<feature type="region of interest" description="Disordered" evidence="1">
    <location>
        <begin position="71"/>
        <end position="100"/>
    </location>
</feature>
<protein>
    <recommendedName>
        <fullName evidence="2">CPC1/SPEF2 domain-containing protein</fullName>
    </recommendedName>
</protein>
<evidence type="ECO:0000313" key="4">
    <source>
        <dbReference type="Proteomes" id="UP001281761"/>
    </source>
</evidence>
<gene>
    <name evidence="3" type="ORF">BLNAU_16610</name>
</gene>
<dbReference type="InterPro" id="IPR054517">
    <property type="entry name" value="SPEF2_D5"/>
</dbReference>
<proteinExistence type="predicted"/>
<feature type="domain" description="CPC1/SPEF2" evidence="2">
    <location>
        <begin position="127"/>
        <end position="242"/>
    </location>
</feature>
<evidence type="ECO:0000259" key="2">
    <source>
        <dbReference type="Pfam" id="PF22946"/>
    </source>
</evidence>
<keyword evidence="4" id="KW-1185">Reference proteome</keyword>
<feature type="compositionally biased region" description="Basic and acidic residues" evidence="1">
    <location>
        <begin position="71"/>
        <end position="94"/>
    </location>
</feature>
<reference evidence="3 4" key="1">
    <citation type="journal article" date="2022" name="bioRxiv">
        <title>Genomics of Preaxostyla Flagellates Illuminates Evolutionary Transitions and the Path Towards Mitochondrial Loss.</title>
        <authorList>
            <person name="Novak L.V.F."/>
            <person name="Treitli S.C."/>
            <person name="Pyrih J."/>
            <person name="Halakuc P."/>
            <person name="Pipaliya S.V."/>
            <person name="Vacek V."/>
            <person name="Brzon O."/>
            <person name="Soukal P."/>
            <person name="Eme L."/>
            <person name="Dacks J.B."/>
            <person name="Karnkowska A."/>
            <person name="Elias M."/>
            <person name="Hampl V."/>
        </authorList>
    </citation>
    <scope>NUCLEOTIDE SEQUENCE [LARGE SCALE GENOMIC DNA]</scope>
    <source>
        <strain evidence="3">NAU3</strain>
        <tissue evidence="3">Gut</tissue>
    </source>
</reference>
<evidence type="ECO:0000313" key="3">
    <source>
        <dbReference type="EMBL" id="KAK2948445.1"/>
    </source>
</evidence>
<accession>A0ABQ9XDY6</accession>
<organism evidence="3 4">
    <name type="scientific">Blattamonas nauphoetae</name>
    <dbReference type="NCBI Taxonomy" id="2049346"/>
    <lineage>
        <taxon>Eukaryota</taxon>
        <taxon>Metamonada</taxon>
        <taxon>Preaxostyla</taxon>
        <taxon>Oxymonadida</taxon>
        <taxon>Blattamonas</taxon>
    </lineage>
</organism>